<dbReference type="PANTHER" id="PTHR46494:SF1">
    <property type="entry name" value="CORA FAMILY METAL ION TRANSPORTER (EUROFUNG)"/>
    <property type="match status" value="1"/>
</dbReference>
<keyword evidence="9 12" id="KW-0472">Membrane</keyword>
<dbReference type="GO" id="GO:0050897">
    <property type="term" value="F:cobalt ion binding"/>
    <property type="evidence" value="ECO:0007669"/>
    <property type="project" value="TreeGrafter"/>
</dbReference>
<proteinExistence type="inferred from homology"/>
<keyword evidence="7 12" id="KW-1133">Transmembrane helix</keyword>
<reference evidence="13" key="2">
    <citation type="journal article" date="2021" name="PeerJ">
        <title>Extensive microbial diversity within the chicken gut microbiome revealed by metagenomics and culture.</title>
        <authorList>
            <person name="Gilroy R."/>
            <person name="Ravi A."/>
            <person name="Getino M."/>
            <person name="Pursley I."/>
            <person name="Horton D.L."/>
            <person name="Alikhan N.F."/>
            <person name="Baker D."/>
            <person name="Gharbi K."/>
            <person name="Hall N."/>
            <person name="Watson M."/>
            <person name="Adriaenssens E.M."/>
            <person name="Foster-Nyarko E."/>
            <person name="Jarju S."/>
            <person name="Secka A."/>
            <person name="Antonio M."/>
            <person name="Oren A."/>
            <person name="Chaudhuri R.R."/>
            <person name="La Ragione R."/>
            <person name="Hildebrand F."/>
            <person name="Pallen M.J."/>
        </authorList>
    </citation>
    <scope>NUCLEOTIDE SEQUENCE</scope>
    <source>
        <strain evidence="13">6919</strain>
    </source>
</reference>
<comment type="subcellular location">
    <subcellularLocation>
        <location evidence="1">Cell membrane</location>
        <topology evidence="1">Multi-pass membrane protein</topology>
    </subcellularLocation>
    <subcellularLocation>
        <location evidence="12">Membrane</location>
        <topology evidence="12">Multi-pass membrane protein</topology>
    </subcellularLocation>
</comment>
<protein>
    <recommendedName>
        <fullName evidence="12">Magnesium transport protein CorA</fullName>
    </recommendedName>
</protein>
<comment type="catalytic activity">
    <reaction evidence="10">
        <text>Mg(2+)(in) = Mg(2+)(out)</text>
        <dbReference type="Rhea" id="RHEA:29827"/>
        <dbReference type="ChEBI" id="CHEBI:18420"/>
    </reaction>
</comment>
<evidence type="ECO:0000256" key="10">
    <source>
        <dbReference type="ARBA" id="ARBA00034269"/>
    </source>
</evidence>
<dbReference type="SUPFAM" id="SSF143865">
    <property type="entry name" value="CorA soluble domain-like"/>
    <property type="match status" value="1"/>
</dbReference>
<keyword evidence="6 12" id="KW-0460">Magnesium</keyword>
<evidence type="ECO:0000256" key="4">
    <source>
        <dbReference type="ARBA" id="ARBA00022475"/>
    </source>
</evidence>
<evidence type="ECO:0000256" key="3">
    <source>
        <dbReference type="ARBA" id="ARBA00022448"/>
    </source>
</evidence>
<dbReference type="PANTHER" id="PTHR46494">
    <property type="entry name" value="CORA FAMILY METAL ION TRANSPORTER (EUROFUNG)"/>
    <property type="match status" value="1"/>
</dbReference>
<dbReference type="FunFam" id="1.20.58.340:FF:000004">
    <property type="entry name" value="Magnesium transport protein CorA"/>
    <property type="match status" value="1"/>
</dbReference>
<dbReference type="GO" id="GO:0000287">
    <property type="term" value="F:magnesium ion binding"/>
    <property type="evidence" value="ECO:0007669"/>
    <property type="project" value="TreeGrafter"/>
</dbReference>
<dbReference type="Pfam" id="PF01544">
    <property type="entry name" value="CorA"/>
    <property type="match status" value="1"/>
</dbReference>
<dbReference type="InterPro" id="IPR045861">
    <property type="entry name" value="CorA_cytoplasmic_dom"/>
</dbReference>
<evidence type="ECO:0000256" key="9">
    <source>
        <dbReference type="ARBA" id="ARBA00023136"/>
    </source>
</evidence>
<keyword evidence="8 12" id="KW-0406">Ion transport</keyword>
<dbReference type="GO" id="GO:0015087">
    <property type="term" value="F:cobalt ion transmembrane transporter activity"/>
    <property type="evidence" value="ECO:0007669"/>
    <property type="project" value="UniProtKB-UniRule"/>
</dbReference>
<evidence type="ECO:0000256" key="7">
    <source>
        <dbReference type="ARBA" id="ARBA00022989"/>
    </source>
</evidence>
<reference evidence="13" key="1">
    <citation type="submission" date="2020-10" db="EMBL/GenBank/DDBJ databases">
        <authorList>
            <person name="Gilroy R."/>
        </authorList>
    </citation>
    <scope>NUCLEOTIDE SEQUENCE</scope>
    <source>
        <strain evidence="13">6919</strain>
    </source>
</reference>
<comment type="function">
    <text evidence="11">Mediates influx of magnesium ions. Alternates between open and closed states. Activated by low cytoplasmic Mg(2+) levels. Inactive when cytoplasmic Mg(2+) levels are high.</text>
</comment>
<evidence type="ECO:0000256" key="12">
    <source>
        <dbReference type="RuleBase" id="RU362010"/>
    </source>
</evidence>
<evidence type="ECO:0000313" key="14">
    <source>
        <dbReference type="Proteomes" id="UP000823598"/>
    </source>
</evidence>
<comment type="caution">
    <text evidence="13">The sequence shown here is derived from an EMBL/GenBank/DDBJ whole genome shotgun (WGS) entry which is preliminary data.</text>
</comment>
<dbReference type="Gene3D" id="1.20.58.340">
    <property type="entry name" value="Magnesium transport protein CorA, transmembrane region"/>
    <property type="match status" value="2"/>
</dbReference>
<accession>A0A9D9IRU8</accession>
<dbReference type="InterPro" id="IPR045863">
    <property type="entry name" value="CorA_TM1_TM2"/>
</dbReference>
<dbReference type="AlphaFoldDB" id="A0A9D9IRU8"/>
<feature type="transmembrane region" description="Helical" evidence="12">
    <location>
        <begin position="289"/>
        <end position="308"/>
    </location>
</feature>
<dbReference type="Proteomes" id="UP000823598">
    <property type="component" value="Unassembled WGS sequence"/>
</dbReference>
<gene>
    <name evidence="12 13" type="primary">corA</name>
    <name evidence="13" type="ORF">IAB88_08540</name>
</gene>
<evidence type="ECO:0000256" key="2">
    <source>
        <dbReference type="ARBA" id="ARBA00009765"/>
    </source>
</evidence>
<organism evidence="13 14">
    <name type="scientific">Candidatus Limisoma faecipullorum</name>
    <dbReference type="NCBI Taxonomy" id="2840854"/>
    <lineage>
        <taxon>Bacteria</taxon>
        <taxon>Pseudomonadati</taxon>
        <taxon>Bacteroidota</taxon>
        <taxon>Bacteroidia</taxon>
        <taxon>Bacteroidales</taxon>
        <taxon>Candidatus Limisoma</taxon>
    </lineage>
</organism>
<keyword evidence="3 12" id="KW-0813">Transport</keyword>
<evidence type="ECO:0000256" key="1">
    <source>
        <dbReference type="ARBA" id="ARBA00004651"/>
    </source>
</evidence>
<evidence type="ECO:0000256" key="6">
    <source>
        <dbReference type="ARBA" id="ARBA00022842"/>
    </source>
</evidence>
<keyword evidence="4 12" id="KW-1003">Cell membrane</keyword>
<evidence type="ECO:0000256" key="11">
    <source>
        <dbReference type="ARBA" id="ARBA00045497"/>
    </source>
</evidence>
<dbReference type="Gene3D" id="3.30.460.20">
    <property type="entry name" value="CorA soluble domain-like"/>
    <property type="match status" value="1"/>
</dbReference>
<evidence type="ECO:0000256" key="8">
    <source>
        <dbReference type="ARBA" id="ARBA00023065"/>
    </source>
</evidence>
<dbReference type="GO" id="GO:0005886">
    <property type="term" value="C:plasma membrane"/>
    <property type="evidence" value="ECO:0007669"/>
    <property type="project" value="UniProtKB-SubCell"/>
</dbReference>
<dbReference type="InterPro" id="IPR004488">
    <property type="entry name" value="Mg/Co-transport_prot_CorA"/>
</dbReference>
<dbReference type="InterPro" id="IPR002523">
    <property type="entry name" value="MgTranspt_CorA/ZnTranspt_ZntB"/>
</dbReference>
<dbReference type="CDD" id="cd12828">
    <property type="entry name" value="TmCorA-like_1"/>
    <property type="match status" value="1"/>
</dbReference>
<dbReference type="SUPFAM" id="SSF144083">
    <property type="entry name" value="Magnesium transport protein CorA, transmembrane region"/>
    <property type="match status" value="1"/>
</dbReference>
<keyword evidence="5 12" id="KW-0812">Transmembrane</keyword>
<evidence type="ECO:0000256" key="5">
    <source>
        <dbReference type="ARBA" id="ARBA00022692"/>
    </source>
</evidence>
<comment type="similarity">
    <text evidence="2 12">Belongs to the CorA metal ion transporter (MIT) (TC 1.A.35) family.</text>
</comment>
<dbReference type="GO" id="GO:0015095">
    <property type="term" value="F:magnesium ion transmembrane transporter activity"/>
    <property type="evidence" value="ECO:0007669"/>
    <property type="project" value="UniProtKB-UniRule"/>
</dbReference>
<feature type="transmembrane region" description="Helical" evidence="12">
    <location>
        <begin position="320"/>
        <end position="340"/>
    </location>
</feature>
<name>A0A9D9IRU8_9BACT</name>
<dbReference type="EMBL" id="JADIMC010000098">
    <property type="protein sequence ID" value="MBO8477025.1"/>
    <property type="molecule type" value="Genomic_DNA"/>
</dbReference>
<dbReference type="NCBIfam" id="TIGR00383">
    <property type="entry name" value="corA"/>
    <property type="match status" value="1"/>
</dbReference>
<evidence type="ECO:0000313" key="13">
    <source>
        <dbReference type="EMBL" id="MBO8477025.1"/>
    </source>
</evidence>
<sequence>MKNNLLNDRFAYYGDSPTPTHLHLCVYDSAGVKRMSSENPDEVLSEIGKGGKIWLQVHGLLDAGSIKRICDYFHISFLTTQDILNTGHQPKIEDDGTYITAILRMYKDGDAEKDGWQEFNVSIVLGEDFVLTFMETENDYFEDVAEAISKNVFKIREHASDYLFSVLLNSVISNYVLLSGKIDDSLEELGSGLMTGVVEDDLGIRLQSLRRKYLQMRQGIAPLRDSYVTLFHTENPVMHYSTRPFFKDVNDHLQLTFQTLEICRETIASLTDLYISNNDMRMNAIMKRLTIVSTIFIPLTFLVGVWGMNFKFMPELDWRYGYLFAWILMAVIALSVVLFFRGKKWK</sequence>